<evidence type="ECO:0000313" key="3">
    <source>
        <dbReference type="EMBL" id="KAJ4842173.1"/>
    </source>
</evidence>
<protein>
    <submittedName>
        <fullName evidence="3">Uncharacterized protein</fullName>
    </submittedName>
</protein>
<evidence type="ECO:0000256" key="2">
    <source>
        <dbReference type="ARBA" id="ARBA00022676"/>
    </source>
</evidence>
<dbReference type="EMBL" id="JAKUCV010002564">
    <property type="protein sequence ID" value="KAJ4842173.1"/>
    <property type="molecule type" value="Genomic_DNA"/>
</dbReference>
<dbReference type="Proteomes" id="UP001141552">
    <property type="component" value="Unassembled WGS sequence"/>
</dbReference>
<reference evidence="3" key="1">
    <citation type="submission" date="2022-02" db="EMBL/GenBank/DDBJ databases">
        <authorList>
            <person name="Henning P.M."/>
            <person name="McCubbin A.G."/>
            <person name="Shore J.S."/>
        </authorList>
    </citation>
    <scope>NUCLEOTIDE SEQUENCE</scope>
    <source>
        <strain evidence="3">F60SS</strain>
        <tissue evidence="3">Leaves</tissue>
    </source>
</reference>
<evidence type="ECO:0000313" key="4">
    <source>
        <dbReference type="Proteomes" id="UP001141552"/>
    </source>
</evidence>
<gene>
    <name evidence="3" type="ORF">Tsubulata_024273</name>
</gene>
<accession>A0A9Q0JHQ1</accession>
<evidence type="ECO:0000256" key="1">
    <source>
        <dbReference type="ARBA" id="ARBA00009995"/>
    </source>
</evidence>
<keyword evidence="4" id="KW-1185">Reference proteome</keyword>
<keyword evidence="2" id="KW-0808">Transferase</keyword>
<dbReference type="SUPFAM" id="SSF53756">
    <property type="entry name" value="UDP-Glycosyltransferase/glycogen phosphorylase"/>
    <property type="match status" value="1"/>
</dbReference>
<comment type="caution">
    <text evidence="3">The sequence shown here is derived from an EMBL/GenBank/DDBJ whole genome shotgun (WGS) entry which is preliminary data.</text>
</comment>
<dbReference type="PANTHER" id="PTHR48047">
    <property type="entry name" value="GLYCOSYLTRANSFERASE"/>
    <property type="match status" value="1"/>
</dbReference>
<name>A0A9Q0JHQ1_9ROSI</name>
<sequence>MSKGHIITSLRLAHLLLRRGISITFFTTLANRPFIAKSLFDTTASIIDIPFPKNIPEFPPKVESTNKLPSMSLFPLFALATKHIQADFEKALEVLLQVNFLASDGFLWWTLESANKYGFPRLVYYGMNAYSL</sequence>
<dbReference type="Gene3D" id="3.40.50.2000">
    <property type="entry name" value="Glycogen Phosphorylase B"/>
    <property type="match status" value="1"/>
</dbReference>
<dbReference type="PANTHER" id="PTHR48047:SF51">
    <property type="entry name" value="GLYCOSYLTRANSFERASE"/>
    <property type="match status" value="1"/>
</dbReference>
<comment type="similarity">
    <text evidence="1">Belongs to the UDP-glycosyltransferase family.</text>
</comment>
<proteinExistence type="inferred from homology"/>
<dbReference type="OrthoDB" id="5835829at2759"/>
<organism evidence="3 4">
    <name type="scientific">Turnera subulata</name>
    <dbReference type="NCBI Taxonomy" id="218843"/>
    <lineage>
        <taxon>Eukaryota</taxon>
        <taxon>Viridiplantae</taxon>
        <taxon>Streptophyta</taxon>
        <taxon>Embryophyta</taxon>
        <taxon>Tracheophyta</taxon>
        <taxon>Spermatophyta</taxon>
        <taxon>Magnoliopsida</taxon>
        <taxon>eudicotyledons</taxon>
        <taxon>Gunneridae</taxon>
        <taxon>Pentapetalae</taxon>
        <taxon>rosids</taxon>
        <taxon>fabids</taxon>
        <taxon>Malpighiales</taxon>
        <taxon>Passifloraceae</taxon>
        <taxon>Turnera</taxon>
    </lineage>
</organism>
<dbReference type="AlphaFoldDB" id="A0A9Q0JHQ1"/>
<dbReference type="GO" id="GO:0035251">
    <property type="term" value="F:UDP-glucosyltransferase activity"/>
    <property type="evidence" value="ECO:0007669"/>
    <property type="project" value="TreeGrafter"/>
</dbReference>
<reference evidence="3" key="2">
    <citation type="journal article" date="2023" name="Plants (Basel)">
        <title>Annotation of the Turnera subulata (Passifloraceae) Draft Genome Reveals the S-Locus Evolved after the Divergence of Turneroideae from Passifloroideae in a Stepwise Manner.</title>
        <authorList>
            <person name="Henning P.M."/>
            <person name="Roalson E.H."/>
            <person name="Mir W."/>
            <person name="McCubbin A.G."/>
            <person name="Shore J.S."/>
        </authorList>
    </citation>
    <scope>NUCLEOTIDE SEQUENCE</scope>
    <source>
        <strain evidence="3">F60SS</strain>
    </source>
</reference>
<keyword evidence="2" id="KW-0328">Glycosyltransferase</keyword>